<organism evidence="1 2">
    <name type="scientific">Pseudooceanicola nanhaiensis</name>
    <dbReference type="NCBI Taxonomy" id="375761"/>
    <lineage>
        <taxon>Bacteria</taxon>
        <taxon>Pseudomonadati</taxon>
        <taxon>Pseudomonadota</taxon>
        <taxon>Alphaproteobacteria</taxon>
        <taxon>Rhodobacterales</taxon>
        <taxon>Paracoccaceae</taxon>
        <taxon>Pseudooceanicola</taxon>
    </lineage>
</organism>
<comment type="caution">
    <text evidence="1">The sequence shown here is derived from an EMBL/GenBank/DDBJ whole genome shotgun (WGS) entry which is preliminary data.</text>
</comment>
<gene>
    <name evidence="1" type="ORF">GCM10011534_28250</name>
</gene>
<proteinExistence type="predicted"/>
<reference evidence="1" key="1">
    <citation type="journal article" date="2014" name="Int. J. Syst. Evol. Microbiol.">
        <title>Complete genome sequence of Corynebacterium casei LMG S-19264T (=DSM 44701T), isolated from a smear-ripened cheese.</title>
        <authorList>
            <consortium name="US DOE Joint Genome Institute (JGI-PGF)"/>
            <person name="Walter F."/>
            <person name="Albersmeier A."/>
            <person name="Kalinowski J."/>
            <person name="Ruckert C."/>
        </authorList>
    </citation>
    <scope>NUCLEOTIDE SEQUENCE</scope>
    <source>
        <strain evidence="1">CGMCC 1.6293</strain>
    </source>
</reference>
<protein>
    <submittedName>
        <fullName evidence="1">Uncharacterized protein</fullName>
    </submittedName>
</protein>
<dbReference type="AlphaFoldDB" id="A0A917WHP6"/>
<dbReference type="EMBL" id="BMLF01000002">
    <property type="protein sequence ID" value="GGM04819.1"/>
    <property type="molecule type" value="Genomic_DNA"/>
</dbReference>
<dbReference type="Proteomes" id="UP000649829">
    <property type="component" value="Unassembled WGS sequence"/>
</dbReference>
<evidence type="ECO:0000313" key="1">
    <source>
        <dbReference type="EMBL" id="GGM04819.1"/>
    </source>
</evidence>
<accession>A0A917WHP6</accession>
<reference evidence="1" key="2">
    <citation type="submission" date="2020-09" db="EMBL/GenBank/DDBJ databases">
        <authorList>
            <person name="Sun Q."/>
            <person name="Zhou Y."/>
        </authorList>
    </citation>
    <scope>NUCLEOTIDE SEQUENCE</scope>
    <source>
        <strain evidence="1">CGMCC 1.6293</strain>
    </source>
</reference>
<name>A0A917WHP6_9RHOB</name>
<evidence type="ECO:0000313" key="2">
    <source>
        <dbReference type="Proteomes" id="UP000649829"/>
    </source>
</evidence>
<keyword evidence="2" id="KW-1185">Reference proteome</keyword>
<sequence>MQTEAQTFEPLSHADVQAILRQAERQRALVIAGFFRRLFGRSDAAAAAPAAGAAHA</sequence>